<dbReference type="InterPro" id="IPR038063">
    <property type="entry name" value="Transpep_catalytic_dom"/>
</dbReference>
<feature type="domain" description="L,D-TPase catalytic" evidence="9">
    <location>
        <begin position="211"/>
        <end position="371"/>
    </location>
</feature>
<dbReference type="Proteomes" id="UP000466966">
    <property type="component" value="Unassembled WGS sequence"/>
</dbReference>
<evidence type="ECO:0000256" key="7">
    <source>
        <dbReference type="PROSITE-ProRule" id="PRU01373"/>
    </source>
</evidence>
<feature type="active site" description="Proton donor/acceptor" evidence="7">
    <location>
        <position position="327"/>
    </location>
</feature>
<feature type="active site" description="Nucleophile" evidence="7">
    <location>
        <position position="346"/>
    </location>
</feature>
<feature type="chain" id="PRO_5032821708" evidence="8">
    <location>
        <begin position="23"/>
        <end position="431"/>
    </location>
</feature>
<comment type="similarity">
    <text evidence="2">Belongs to the YkuD family.</text>
</comment>
<keyword evidence="8" id="KW-0732">Signal</keyword>
<organism evidence="10 11">
    <name type="scientific">Alteraurantiacibacter buctensis</name>
    <dbReference type="NCBI Taxonomy" id="1503981"/>
    <lineage>
        <taxon>Bacteria</taxon>
        <taxon>Pseudomonadati</taxon>
        <taxon>Pseudomonadota</taxon>
        <taxon>Alphaproteobacteria</taxon>
        <taxon>Sphingomonadales</taxon>
        <taxon>Erythrobacteraceae</taxon>
        <taxon>Alteraurantiacibacter</taxon>
    </lineage>
</organism>
<feature type="signal peptide" evidence="8">
    <location>
        <begin position="1"/>
        <end position="22"/>
    </location>
</feature>
<evidence type="ECO:0000256" key="8">
    <source>
        <dbReference type="SAM" id="SignalP"/>
    </source>
</evidence>
<dbReference type="PANTHER" id="PTHR41533">
    <property type="entry name" value="L,D-TRANSPEPTIDASE HI_1667-RELATED"/>
    <property type="match status" value="1"/>
</dbReference>
<gene>
    <name evidence="10" type="ORF">GRI99_17275</name>
</gene>
<reference evidence="10 11" key="1">
    <citation type="submission" date="2019-12" db="EMBL/GenBank/DDBJ databases">
        <title>Genomic-based taxomic classification of the family Erythrobacteraceae.</title>
        <authorList>
            <person name="Xu L."/>
        </authorList>
    </citation>
    <scope>NUCLEOTIDE SEQUENCE [LARGE SCALE GENOMIC DNA]</scope>
    <source>
        <strain evidence="10 11">M0322</strain>
    </source>
</reference>
<protein>
    <submittedName>
        <fullName evidence="10">L,D-transpeptidase family protein</fullName>
    </submittedName>
</protein>
<dbReference type="OrthoDB" id="9778545at2"/>
<evidence type="ECO:0000256" key="1">
    <source>
        <dbReference type="ARBA" id="ARBA00004752"/>
    </source>
</evidence>
<dbReference type="AlphaFoldDB" id="A0A844Z203"/>
<dbReference type="Gene3D" id="2.40.440.10">
    <property type="entry name" value="L,D-transpeptidase catalytic domain-like"/>
    <property type="match status" value="1"/>
</dbReference>
<dbReference type="SUPFAM" id="SSF141523">
    <property type="entry name" value="L,D-transpeptidase catalytic domain-like"/>
    <property type="match status" value="1"/>
</dbReference>
<evidence type="ECO:0000313" key="10">
    <source>
        <dbReference type="EMBL" id="MXO73378.1"/>
    </source>
</evidence>
<dbReference type="Pfam" id="PF03734">
    <property type="entry name" value="YkuD"/>
    <property type="match status" value="1"/>
</dbReference>
<sequence>MAYLRHLALALGAAIIAAPALATAQSIAYQPVLESDAVMVMAAQLPAGTARRVIPPRVAGDLSWPVEHAQQLLEVIAGIAAEGLDPADYRPDELRAALAAGEGPRLDAVAGTVFGWLAADLRDGHTPLADRRAYLMEDPDAGLLPTPELLERALASGDVAGVLRGLNPAHPDYATLRAELAATPAADTRRRALIRANMDRWRWLPRELGGINVLVNVPEYMVRLSINGQTANSYRAIVGTPGRNATPQLSEMVEGVILNPTWTVPQSIVVGEGLGRRVLANPAWARSMGYTATRSGGAISVVQQPGPRNSLGLMKLDMPNSHAIFLHDTPSRGLFNQANRALSHGCVRVERALEFAMTLSILGGGPGVEEAMAISRSGDYTRVPLPRQIPVYIAYFTLGVNDAGELVEFGDIYNRDAPVLASLARADTRQL</sequence>
<evidence type="ECO:0000256" key="4">
    <source>
        <dbReference type="ARBA" id="ARBA00022960"/>
    </source>
</evidence>
<name>A0A844Z203_9SPHN</name>
<proteinExistence type="inferred from homology"/>
<dbReference type="PROSITE" id="PS52029">
    <property type="entry name" value="LD_TPASE"/>
    <property type="match status" value="1"/>
</dbReference>
<evidence type="ECO:0000256" key="6">
    <source>
        <dbReference type="ARBA" id="ARBA00023316"/>
    </source>
</evidence>
<dbReference type="InterPro" id="IPR045380">
    <property type="entry name" value="LD_TPept_scaffold_dom"/>
</dbReference>
<dbReference type="GO" id="GO:0071555">
    <property type="term" value="P:cell wall organization"/>
    <property type="evidence" value="ECO:0007669"/>
    <property type="project" value="UniProtKB-UniRule"/>
</dbReference>
<dbReference type="CDD" id="cd16913">
    <property type="entry name" value="YkuD_like"/>
    <property type="match status" value="1"/>
</dbReference>
<evidence type="ECO:0000256" key="2">
    <source>
        <dbReference type="ARBA" id="ARBA00005992"/>
    </source>
</evidence>
<keyword evidence="3" id="KW-0808">Transferase</keyword>
<keyword evidence="11" id="KW-1185">Reference proteome</keyword>
<keyword evidence="5 7" id="KW-0573">Peptidoglycan synthesis</keyword>
<dbReference type="PANTHER" id="PTHR41533:SF2">
    <property type="entry name" value="BLR7131 PROTEIN"/>
    <property type="match status" value="1"/>
</dbReference>
<accession>A0A844Z203</accession>
<dbReference type="GO" id="GO:0009252">
    <property type="term" value="P:peptidoglycan biosynthetic process"/>
    <property type="evidence" value="ECO:0007669"/>
    <property type="project" value="UniProtKB-UniPathway"/>
</dbReference>
<dbReference type="Pfam" id="PF20142">
    <property type="entry name" value="Scaffold"/>
    <property type="match status" value="1"/>
</dbReference>
<dbReference type="GO" id="GO:0004180">
    <property type="term" value="F:carboxypeptidase activity"/>
    <property type="evidence" value="ECO:0007669"/>
    <property type="project" value="UniProtKB-ARBA"/>
</dbReference>
<dbReference type="InterPro" id="IPR005490">
    <property type="entry name" value="LD_TPept_cat_dom"/>
</dbReference>
<comment type="pathway">
    <text evidence="1 7">Cell wall biogenesis; peptidoglycan biosynthesis.</text>
</comment>
<evidence type="ECO:0000256" key="5">
    <source>
        <dbReference type="ARBA" id="ARBA00022984"/>
    </source>
</evidence>
<keyword evidence="6 7" id="KW-0961">Cell wall biogenesis/degradation</keyword>
<dbReference type="UniPathway" id="UPA00219"/>
<evidence type="ECO:0000256" key="3">
    <source>
        <dbReference type="ARBA" id="ARBA00022679"/>
    </source>
</evidence>
<comment type="caution">
    <text evidence="10">The sequence shown here is derived from an EMBL/GenBank/DDBJ whole genome shotgun (WGS) entry which is preliminary data.</text>
</comment>
<dbReference type="EMBL" id="WTYV01000009">
    <property type="protein sequence ID" value="MXO73378.1"/>
    <property type="molecule type" value="Genomic_DNA"/>
</dbReference>
<dbReference type="GO" id="GO:0008360">
    <property type="term" value="P:regulation of cell shape"/>
    <property type="evidence" value="ECO:0007669"/>
    <property type="project" value="UniProtKB-UniRule"/>
</dbReference>
<keyword evidence="4 7" id="KW-0133">Cell shape</keyword>
<dbReference type="RefSeq" id="WP_160773300.1">
    <property type="nucleotide sequence ID" value="NZ_WTYV01000009.1"/>
</dbReference>
<evidence type="ECO:0000259" key="9">
    <source>
        <dbReference type="PROSITE" id="PS52029"/>
    </source>
</evidence>
<evidence type="ECO:0000313" key="11">
    <source>
        <dbReference type="Proteomes" id="UP000466966"/>
    </source>
</evidence>
<dbReference type="GO" id="GO:0016740">
    <property type="term" value="F:transferase activity"/>
    <property type="evidence" value="ECO:0007669"/>
    <property type="project" value="UniProtKB-KW"/>
</dbReference>
<dbReference type="InterPro" id="IPR052905">
    <property type="entry name" value="LD-transpeptidase_YkuD-like"/>
</dbReference>